<dbReference type="Proteomes" id="UP000504631">
    <property type="component" value="Unplaced"/>
</dbReference>
<dbReference type="Gene3D" id="6.10.140.2220">
    <property type="match status" value="1"/>
</dbReference>
<evidence type="ECO:0000313" key="3">
    <source>
        <dbReference type="Proteomes" id="UP000504631"/>
    </source>
</evidence>
<evidence type="ECO:0000259" key="2">
    <source>
        <dbReference type="PROSITE" id="PS50280"/>
    </source>
</evidence>
<dbReference type="GO" id="GO:0008276">
    <property type="term" value="F:protein methyltransferase activity"/>
    <property type="evidence" value="ECO:0007669"/>
    <property type="project" value="UniProtKB-ARBA"/>
</dbReference>
<feature type="domain" description="SET" evidence="2">
    <location>
        <begin position="13"/>
        <end position="257"/>
    </location>
</feature>
<feature type="compositionally biased region" description="Basic residues" evidence="1">
    <location>
        <begin position="517"/>
        <end position="530"/>
    </location>
</feature>
<evidence type="ECO:0000256" key="1">
    <source>
        <dbReference type="SAM" id="MobiDB-lite"/>
    </source>
</evidence>
<dbReference type="PANTHER" id="PTHR46455:SF6">
    <property type="entry name" value="RE22408P-RELATED"/>
    <property type="match status" value="1"/>
</dbReference>
<dbReference type="GO" id="GO:0008757">
    <property type="term" value="F:S-adenosylmethionine-dependent methyltransferase activity"/>
    <property type="evidence" value="ECO:0007669"/>
    <property type="project" value="UniProtKB-ARBA"/>
</dbReference>
<name>A0A6J3LED8_9HYME</name>
<feature type="region of interest" description="Disordered" evidence="1">
    <location>
        <begin position="510"/>
        <end position="530"/>
    </location>
</feature>
<evidence type="ECO:0000313" key="4">
    <source>
        <dbReference type="RefSeq" id="XP_033363722.1"/>
    </source>
</evidence>
<dbReference type="GeneID" id="117241749"/>
<dbReference type="RefSeq" id="XP_033363722.1">
    <property type="nucleotide sequence ID" value="XM_033507831.1"/>
</dbReference>
<dbReference type="GO" id="GO:0008170">
    <property type="term" value="F:N-methyltransferase activity"/>
    <property type="evidence" value="ECO:0007669"/>
    <property type="project" value="UniProtKB-ARBA"/>
</dbReference>
<dbReference type="AlphaFoldDB" id="A0A6J3LED8"/>
<dbReference type="SUPFAM" id="SSF82199">
    <property type="entry name" value="SET domain"/>
    <property type="match status" value="1"/>
</dbReference>
<reference evidence="4" key="1">
    <citation type="submission" date="2025-08" db="UniProtKB">
        <authorList>
            <consortium name="RefSeq"/>
        </authorList>
    </citation>
    <scope>IDENTIFICATION</scope>
    <source>
        <tissue evidence="4">Muscle</tissue>
    </source>
</reference>
<dbReference type="Pfam" id="PF00856">
    <property type="entry name" value="SET"/>
    <property type="match status" value="1"/>
</dbReference>
<dbReference type="CDD" id="cd20071">
    <property type="entry name" value="SET_SMYD"/>
    <property type="match status" value="1"/>
</dbReference>
<sequence>MEGKSKNAATPTLKYRVAYSEKLGRYLQAAKNLTAGEVILREEPIAVGPITSSKDPACFACLRLLPKIKKELQYVCSKCNIAPLCSTACEERSKHHTPDECEIFKRNKDLLINNTENIIGVLLPLRLWLLRQRDPELWKQVESMEAHTDKRRNTSVWKDRELNVVNVIKSLHLVPDDDPSVSELLQLLCGILDVNCFELRSPGGLDGLLLRGLYVEASLMAHDCRGNTHLTADDNFQLTVYASLPIKEGDEIYFNYTSSLLGTLGRREHLRGGKYFECECPLCSDPYEMGSYMSSILCPRCREGYIGMQNPLTKFPYEKGTRWQCNKCKSSIGGRLVRATLNITKTLIDDVDDYDIKGLETLMAKLSKSFHRNHFLMLSLKQKLLAAYRKEVATPNPQKKIMQKMSDVCKEMYDMLEITEPGISRLKGIMLYEMHLPLVLLANRAYSAREISSNELASRLEEAGSLLKKSLTMLLLEPVDTPEGKLAKRALQELKALNQNIVDVKTINETEESGNRDRKRLQKNKSNKNK</sequence>
<dbReference type="PROSITE" id="PS50280">
    <property type="entry name" value="SET"/>
    <property type="match status" value="1"/>
</dbReference>
<dbReference type="InterPro" id="IPR053010">
    <property type="entry name" value="SET_SmydA-8"/>
</dbReference>
<dbReference type="InterPro" id="IPR046341">
    <property type="entry name" value="SET_dom_sf"/>
</dbReference>
<dbReference type="InterPro" id="IPR001214">
    <property type="entry name" value="SET_dom"/>
</dbReference>
<proteinExistence type="predicted"/>
<dbReference type="Gene3D" id="2.170.270.10">
    <property type="entry name" value="SET domain"/>
    <property type="match status" value="1"/>
</dbReference>
<gene>
    <name evidence="4" type="primary">LOC117241749</name>
</gene>
<dbReference type="KEGG" id="bvk:117241749"/>
<organism evidence="3 4">
    <name type="scientific">Bombus vosnesenskii</name>
    <dbReference type="NCBI Taxonomy" id="207650"/>
    <lineage>
        <taxon>Eukaryota</taxon>
        <taxon>Metazoa</taxon>
        <taxon>Ecdysozoa</taxon>
        <taxon>Arthropoda</taxon>
        <taxon>Hexapoda</taxon>
        <taxon>Insecta</taxon>
        <taxon>Pterygota</taxon>
        <taxon>Neoptera</taxon>
        <taxon>Endopterygota</taxon>
        <taxon>Hymenoptera</taxon>
        <taxon>Apocrita</taxon>
        <taxon>Aculeata</taxon>
        <taxon>Apoidea</taxon>
        <taxon>Anthophila</taxon>
        <taxon>Apidae</taxon>
        <taxon>Bombus</taxon>
        <taxon>Pyrobombus</taxon>
    </lineage>
</organism>
<keyword evidence="3" id="KW-1185">Reference proteome</keyword>
<dbReference type="PANTHER" id="PTHR46455">
    <property type="entry name" value="SET AND MYND DOMAIN CONTAINING, ARTHROPOD-SPECIFIC, MEMBER 4, ISOFORM A"/>
    <property type="match status" value="1"/>
</dbReference>
<protein>
    <submittedName>
        <fullName evidence="4">SET domain-containing protein SmydA-8-like</fullName>
    </submittedName>
</protein>
<dbReference type="Gene3D" id="1.10.220.160">
    <property type="match status" value="1"/>
</dbReference>
<accession>A0A6J3LED8</accession>